<reference evidence="1" key="1">
    <citation type="submission" date="2024-03" db="EMBL/GenBank/DDBJ databases">
        <title>Diverse circular DNA viruses in blood, oral, and fecal samples of captive lemurs.</title>
        <authorList>
            <person name="Paietta E.N."/>
            <person name="Kraberger S."/>
            <person name="Lund M.C."/>
            <person name="Custer J.M."/>
            <person name="Vargas K.M."/>
            <person name="Ehmke E.E."/>
            <person name="Yoder A.D."/>
            <person name="Varsani A."/>
        </authorList>
    </citation>
    <scope>NUCLEOTIDE SEQUENCE</scope>
    <source>
        <strain evidence="1">Duke_28FS_1</strain>
    </source>
</reference>
<sequence length="105" mass="12311">MTLHEFLQVCSQEDYIGLWNVDVSATKPNKSRKRFEEQPTEQSYFKIGNIPYGRICNYLDMDILAINHTTKGYLVRLHNQDKLRKELDNYYLANKIAKAIKREGG</sequence>
<evidence type="ECO:0000313" key="1">
    <source>
        <dbReference type="EMBL" id="XCD07501.1"/>
    </source>
</evidence>
<protein>
    <submittedName>
        <fullName evidence="1">Uncharacterized protein</fullName>
    </submittedName>
</protein>
<dbReference type="EMBL" id="PP511791">
    <property type="protein sequence ID" value="XCD07501.1"/>
    <property type="molecule type" value="Genomic_DNA"/>
</dbReference>
<name>A0AAU8B614_9CAUD</name>
<organism evidence="1">
    <name type="scientific">Dulem virus 39</name>
    <dbReference type="NCBI Taxonomy" id="3145757"/>
    <lineage>
        <taxon>Viruses</taxon>
        <taxon>Duplodnaviria</taxon>
        <taxon>Heunggongvirae</taxon>
        <taxon>Uroviricota</taxon>
        <taxon>Caudoviricetes</taxon>
    </lineage>
</organism>
<proteinExistence type="predicted"/>
<accession>A0AAU8B614</accession>